<reference evidence="1 2" key="1">
    <citation type="journal article" date="2017" name="PLoS Biol.">
        <title>The sea cucumber genome provides insights into morphological evolution and visceral regeneration.</title>
        <authorList>
            <person name="Zhang X."/>
            <person name="Sun L."/>
            <person name="Yuan J."/>
            <person name="Sun Y."/>
            <person name="Gao Y."/>
            <person name="Zhang L."/>
            <person name="Li S."/>
            <person name="Dai H."/>
            <person name="Hamel J.F."/>
            <person name="Liu C."/>
            <person name="Yu Y."/>
            <person name="Liu S."/>
            <person name="Lin W."/>
            <person name="Guo K."/>
            <person name="Jin S."/>
            <person name="Xu P."/>
            <person name="Storey K.B."/>
            <person name="Huan P."/>
            <person name="Zhang T."/>
            <person name="Zhou Y."/>
            <person name="Zhang J."/>
            <person name="Lin C."/>
            <person name="Li X."/>
            <person name="Xing L."/>
            <person name="Huo D."/>
            <person name="Sun M."/>
            <person name="Wang L."/>
            <person name="Mercier A."/>
            <person name="Li F."/>
            <person name="Yang H."/>
            <person name="Xiang J."/>
        </authorList>
    </citation>
    <scope>NUCLEOTIDE SEQUENCE [LARGE SCALE GENOMIC DNA]</scope>
    <source>
        <strain evidence="1">Shaxun</strain>
        <tissue evidence="1">Muscle</tissue>
    </source>
</reference>
<name>A0A2G8KF81_STIJA</name>
<protein>
    <submittedName>
        <fullName evidence="1">Putative armadillo repeat-containing protein 7</fullName>
    </submittedName>
</protein>
<comment type="caution">
    <text evidence="1">The sequence shown here is derived from an EMBL/GenBank/DDBJ whole genome shotgun (WGS) entry which is preliminary data.</text>
</comment>
<keyword evidence="2" id="KW-1185">Reference proteome</keyword>
<dbReference type="EMBL" id="MRZV01000629">
    <property type="protein sequence ID" value="PIK46653.1"/>
    <property type="molecule type" value="Genomic_DNA"/>
</dbReference>
<dbReference type="Gene3D" id="1.25.10.10">
    <property type="entry name" value="Leucine-rich Repeat Variant"/>
    <property type="match status" value="1"/>
</dbReference>
<organism evidence="1 2">
    <name type="scientific">Stichopus japonicus</name>
    <name type="common">Sea cucumber</name>
    <dbReference type="NCBI Taxonomy" id="307972"/>
    <lineage>
        <taxon>Eukaryota</taxon>
        <taxon>Metazoa</taxon>
        <taxon>Echinodermata</taxon>
        <taxon>Eleutherozoa</taxon>
        <taxon>Echinozoa</taxon>
        <taxon>Holothuroidea</taxon>
        <taxon>Aspidochirotacea</taxon>
        <taxon>Aspidochirotida</taxon>
        <taxon>Stichopodidae</taxon>
        <taxon>Apostichopus</taxon>
    </lineage>
</organism>
<dbReference type="InterPro" id="IPR042462">
    <property type="entry name" value="ARMC7"/>
</dbReference>
<dbReference type="InterPro" id="IPR016024">
    <property type="entry name" value="ARM-type_fold"/>
</dbReference>
<sequence>MASAHPGARIHIPSSHLAIYSHISANMIIIQYIDVTLRGYSHLREVSSMFQTEEEMKRRTPRGSLDRLAYLQQLVTEFQTTDSKVCKQEVLANLGNFAYDPMNFDNLRRLNVADLFLDMLTEDDDKLVEFGVSGLCNLALDKELKSYINENDGVGQVQQCLLSKTPETVLSAITCLMFLMTPSSKKEICSSETLSKIAAFSESEDRRLRNLAHVFFQDCCTVEQRRRYLKETPDDETNQGIVPS</sequence>
<accession>A0A2G8KF81</accession>
<evidence type="ECO:0000313" key="1">
    <source>
        <dbReference type="EMBL" id="PIK46653.1"/>
    </source>
</evidence>
<dbReference type="SUPFAM" id="SSF48371">
    <property type="entry name" value="ARM repeat"/>
    <property type="match status" value="1"/>
</dbReference>
<proteinExistence type="predicted"/>
<dbReference type="AlphaFoldDB" id="A0A2G8KF81"/>
<dbReference type="OrthoDB" id="201709at2759"/>
<dbReference type="PANTHER" id="PTHR46263:SF1">
    <property type="entry name" value="ARMADILLO REPEAT-CONTAINING PROTEIN 7"/>
    <property type="match status" value="1"/>
</dbReference>
<gene>
    <name evidence="1" type="ORF">BSL78_16486</name>
</gene>
<dbReference type="STRING" id="307972.A0A2G8KF81"/>
<dbReference type="InterPro" id="IPR011989">
    <property type="entry name" value="ARM-like"/>
</dbReference>
<dbReference type="Proteomes" id="UP000230750">
    <property type="component" value="Unassembled WGS sequence"/>
</dbReference>
<evidence type="ECO:0000313" key="2">
    <source>
        <dbReference type="Proteomes" id="UP000230750"/>
    </source>
</evidence>
<dbReference type="PANTHER" id="PTHR46263">
    <property type="entry name" value="ARMADILLO REPEAT-CONTAINING PROTEIN 7"/>
    <property type="match status" value="1"/>
</dbReference>